<dbReference type="InterPro" id="IPR006976">
    <property type="entry name" value="VanZ-like"/>
</dbReference>
<keyword evidence="4" id="KW-1185">Reference proteome</keyword>
<keyword evidence="1" id="KW-0472">Membrane</keyword>
<dbReference type="InterPro" id="IPR016747">
    <property type="entry name" value="Phosphotransbutyrylase"/>
</dbReference>
<evidence type="ECO:0000313" key="3">
    <source>
        <dbReference type="EMBL" id="MBO1266045.1"/>
    </source>
</evidence>
<evidence type="ECO:0000313" key="4">
    <source>
        <dbReference type="Proteomes" id="UP000664218"/>
    </source>
</evidence>
<protein>
    <submittedName>
        <fullName evidence="3">VanZ family protein</fullName>
    </submittedName>
</protein>
<dbReference type="PIRSF" id="PIRSF019083">
    <property type="entry name" value="UCP019083_VanZ"/>
    <property type="match status" value="1"/>
</dbReference>
<dbReference type="RefSeq" id="WP_207600567.1">
    <property type="nucleotide sequence ID" value="NZ_JAFNJU010000011.1"/>
</dbReference>
<dbReference type="AlphaFoldDB" id="A0A939HEF6"/>
<accession>A0A939HEF6</accession>
<feature type="transmembrane region" description="Helical" evidence="1">
    <location>
        <begin position="91"/>
        <end position="108"/>
    </location>
</feature>
<dbReference type="NCBIfam" id="NF037970">
    <property type="entry name" value="vanZ_1"/>
    <property type="match status" value="1"/>
</dbReference>
<keyword evidence="1" id="KW-0812">Transmembrane</keyword>
<dbReference type="Pfam" id="PF04892">
    <property type="entry name" value="VanZ"/>
    <property type="match status" value="1"/>
</dbReference>
<evidence type="ECO:0000259" key="2">
    <source>
        <dbReference type="Pfam" id="PF04892"/>
    </source>
</evidence>
<dbReference type="EMBL" id="JAFNJU010000011">
    <property type="protein sequence ID" value="MBO1266045.1"/>
    <property type="molecule type" value="Genomic_DNA"/>
</dbReference>
<keyword evidence="1" id="KW-1133">Transmembrane helix</keyword>
<proteinExistence type="predicted"/>
<feature type="transmembrane region" description="Helical" evidence="1">
    <location>
        <begin position="59"/>
        <end position="79"/>
    </location>
</feature>
<gene>
    <name evidence="3" type="ORF">J3A84_13490</name>
</gene>
<feature type="transmembrane region" description="Helical" evidence="1">
    <location>
        <begin position="128"/>
        <end position="145"/>
    </location>
</feature>
<dbReference type="Proteomes" id="UP000664218">
    <property type="component" value="Unassembled WGS sequence"/>
</dbReference>
<feature type="domain" description="VanZ-like" evidence="2">
    <location>
        <begin position="10"/>
        <end position="138"/>
    </location>
</feature>
<name>A0A939HEF6_9CLOT</name>
<reference evidence="3" key="1">
    <citation type="submission" date="2021-03" db="EMBL/GenBank/DDBJ databases">
        <title>Proteiniclasticum marinus sp. nov., isolated from tidal flat sediment.</title>
        <authorList>
            <person name="Namirimu T."/>
            <person name="Yang J.-A."/>
            <person name="Yang S.-H."/>
            <person name="Kim Y.-J."/>
            <person name="Kwon K.K."/>
        </authorList>
    </citation>
    <scope>NUCLEOTIDE SEQUENCE</scope>
    <source>
        <strain evidence="3">SCR006</strain>
    </source>
</reference>
<evidence type="ECO:0000256" key="1">
    <source>
        <dbReference type="SAM" id="Phobius"/>
    </source>
</evidence>
<sequence length="157" mass="17592">MKKHTDYVRWLPAILWMGVIFFLSHQGAGSSSTLSSGITKTIHDLLTTLLPWLELDLDFFHFLVRKGAHFTAYLILGLLVSYARRPEGPKAYGSVFILCALYAMSDEFHQSFIPGRSGELRDVLLDSAGALTGILLFLSLTCRRVRITVRESSRKSA</sequence>
<comment type="caution">
    <text evidence="3">The sequence shown here is derived from an EMBL/GenBank/DDBJ whole genome shotgun (WGS) entry which is preliminary data.</text>
</comment>
<organism evidence="3 4">
    <name type="scientific">Proteiniclasticum aestuarii</name>
    <dbReference type="NCBI Taxonomy" id="2817862"/>
    <lineage>
        <taxon>Bacteria</taxon>
        <taxon>Bacillati</taxon>
        <taxon>Bacillota</taxon>
        <taxon>Clostridia</taxon>
        <taxon>Eubacteriales</taxon>
        <taxon>Clostridiaceae</taxon>
        <taxon>Proteiniclasticum</taxon>
    </lineage>
</organism>